<evidence type="ECO:0000259" key="2">
    <source>
        <dbReference type="Pfam" id="PF02120"/>
    </source>
</evidence>
<dbReference type="Proteomes" id="UP000198619">
    <property type="component" value="Unassembled WGS sequence"/>
</dbReference>
<name>A0A1I0VEP3_9CLOT</name>
<dbReference type="STRING" id="84698.SAMN04488528_100219"/>
<dbReference type="EMBL" id="FOKI01000002">
    <property type="protein sequence ID" value="SFA74698.1"/>
    <property type="molecule type" value="Genomic_DNA"/>
</dbReference>
<dbReference type="Gene3D" id="3.30.750.140">
    <property type="match status" value="1"/>
</dbReference>
<accession>A0A1I0VEP3</accession>
<feature type="compositionally biased region" description="Basic and acidic residues" evidence="1">
    <location>
        <begin position="38"/>
        <end position="54"/>
    </location>
</feature>
<evidence type="ECO:0000313" key="3">
    <source>
        <dbReference type="EMBL" id="SFA74698.1"/>
    </source>
</evidence>
<dbReference type="CDD" id="cd17470">
    <property type="entry name" value="T3SS_Flik_C"/>
    <property type="match status" value="1"/>
</dbReference>
<feature type="compositionally biased region" description="Polar residues" evidence="1">
    <location>
        <begin position="88"/>
        <end position="98"/>
    </location>
</feature>
<dbReference type="InterPro" id="IPR021136">
    <property type="entry name" value="Flagellar_hook_control-like_C"/>
</dbReference>
<feature type="compositionally biased region" description="Low complexity" evidence="1">
    <location>
        <begin position="15"/>
        <end position="33"/>
    </location>
</feature>
<feature type="compositionally biased region" description="Polar residues" evidence="1">
    <location>
        <begin position="55"/>
        <end position="69"/>
    </location>
</feature>
<evidence type="ECO:0000256" key="1">
    <source>
        <dbReference type="SAM" id="MobiDB-lite"/>
    </source>
</evidence>
<dbReference type="OrthoDB" id="1934566at2"/>
<organism evidence="3 4">
    <name type="scientific">Clostridium frigidicarnis</name>
    <dbReference type="NCBI Taxonomy" id="84698"/>
    <lineage>
        <taxon>Bacteria</taxon>
        <taxon>Bacillati</taxon>
        <taxon>Bacillota</taxon>
        <taxon>Clostridia</taxon>
        <taxon>Eubacteriales</taxon>
        <taxon>Clostridiaceae</taxon>
        <taxon>Clostridium</taxon>
    </lineage>
</organism>
<gene>
    <name evidence="3" type="ORF">SAMN04488528_100219</name>
</gene>
<evidence type="ECO:0000313" key="4">
    <source>
        <dbReference type="Proteomes" id="UP000198619"/>
    </source>
</evidence>
<feature type="region of interest" description="Disordered" evidence="1">
    <location>
        <begin position="13"/>
        <end position="100"/>
    </location>
</feature>
<feature type="domain" description="Flagellar hook-length control protein-like C-terminal" evidence="2">
    <location>
        <begin position="353"/>
        <end position="428"/>
    </location>
</feature>
<keyword evidence="4" id="KW-1185">Reference proteome</keyword>
<protein>
    <submittedName>
        <fullName evidence="3">Hook-length control protein FliK</fullName>
    </submittedName>
</protein>
<sequence length="485" mass="54532">MVATIDMINKLSNVDTKTNNATKKSSTDTSGKSAFKSSFEDELNKFNKPEEKSSYKANNDNRTSTMNKSIKTDNSKSKNVKDTKDLDTTNVKENNNVDLESGEDCKEKDINKELIELLQSLLNNSKLNNEKPIKAEDVNKLNEMVEELTKGNSIDLSKLKEILISNKLIPSNVEENNLVGKGFNSQLQDLLNLMKENKDGTLIDDKVKELIEKVLNKVDTLPKTSKVEDLGFHKKNLEQLKDMLKTNTDNMSKDLENTSDKNTSSTLNNELLNKDEKFLNGLLGEDSSYKNTKAMMFGTMNSEKSEEKAPTALSNIAIGDVKNFSLSEAQVTENISAPTMINKNTMAEDVVKNIKFMEIANLKELTVKINPKDLGEIVIRLSLENNEMKAKILAGNKDTYGLLNSNLNEIKNNLLAQEFRVQEISVNIYFQDSTTYGEFKEGQGYEERNKKNSYNNGENSSENGEELLIDDAEDIYRDNNVNMLA</sequence>
<dbReference type="RefSeq" id="WP_090038042.1">
    <property type="nucleotide sequence ID" value="NZ_FOKI01000002.1"/>
</dbReference>
<dbReference type="Pfam" id="PF02120">
    <property type="entry name" value="Flg_hook"/>
    <property type="match status" value="1"/>
</dbReference>
<proteinExistence type="predicted"/>
<dbReference type="InterPro" id="IPR038610">
    <property type="entry name" value="FliK-like_C_sf"/>
</dbReference>
<reference evidence="3 4" key="1">
    <citation type="submission" date="2016-10" db="EMBL/GenBank/DDBJ databases">
        <authorList>
            <person name="de Groot N.N."/>
        </authorList>
    </citation>
    <scope>NUCLEOTIDE SEQUENCE [LARGE SCALE GENOMIC DNA]</scope>
    <source>
        <strain evidence="3 4">DSM 12271</strain>
    </source>
</reference>
<feature type="compositionally biased region" description="Basic and acidic residues" evidence="1">
    <location>
        <begin position="70"/>
        <end position="87"/>
    </location>
</feature>
<dbReference type="AlphaFoldDB" id="A0A1I0VEP3"/>